<feature type="region of interest" description="Disordered" evidence="1">
    <location>
        <begin position="84"/>
        <end position="104"/>
    </location>
</feature>
<sequence length="104" mass="10912">MIIAALSGVLFLGAVGALLCFVWRRCDSSTRSATPNKSAMVSAVHPPLKIADAEKGAIYFIHGPLDPIPEEDVVLSFNSATCLRSSPASSQYDDGTTDTVTAAQ</sequence>
<dbReference type="AlphaFoldDB" id="A0A167RBV7"/>
<evidence type="ECO:0000313" key="2">
    <source>
        <dbReference type="EMBL" id="KZP00753.1"/>
    </source>
</evidence>
<dbReference type="Proteomes" id="UP000076738">
    <property type="component" value="Unassembled WGS sequence"/>
</dbReference>
<accession>A0A167RBV7</accession>
<evidence type="ECO:0000256" key="1">
    <source>
        <dbReference type="SAM" id="MobiDB-lite"/>
    </source>
</evidence>
<gene>
    <name evidence="2" type="ORF">CALVIDRAFT_533086</name>
</gene>
<evidence type="ECO:0000313" key="3">
    <source>
        <dbReference type="Proteomes" id="UP000076738"/>
    </source>
</evidence>
<name>A0A167RBV7_CALVF</name>
<keyword evidence="3" id="KW-1185">Reference proteome</keyword>
<dbReference type="EMBL" id="KV417268">
    <property type="protein sequence ID" value="KZP00753.1"/>
    <property type="molecule type" value="Genomic_DNA"/>
</dbReference>
<protein>
    <submittedName>
        <fullName evidence="2">Uncharacterized protein</fullName>
    </submittedName>
</protein>
<organism evidence="2 3">
    <name type="scientific">Calocera viscosa (strain TUFC12733)</name>
    <dbReference type="NCBI Taxonomy" id="1330018"/>
    <lineage>
        <taxon>Eukaryota</taxon>
        <taxon>Fungi</taxon>
        <taxon>Dikarya</taxon>
        <taxon>Basidiomycota</taxon>
        <taxon>Agaricomycotina</taxon>
        <taxon>Dacrymycetes</taxon>
        <taxon>Dacrymycetales</taxon>
        <taxon>Dacrymycetaceae</taxon>
        <taxon>Calocera</taxon>
    </lineage>
</organism>
<proteinExistence type="predicted"/>
<reference evidence="2 3" key="1">
    <citation type="journal article" date="2016" name="Mol. Biol. Evol.">
        <title>Comparative Genomics of Early-Diverging Mushroom-Forming Fungi Provides Insights into the Origins of Lignocellulose Decay Capabilities.</title>
        <authorList>
            <person name="Nagy L.G."/>
            <person name="Riley R."/>
            <person name="Tritt A."/>
            <person name="Adam C."/>
            <person name="Daum C."/>
            <person name="Floudas D."/>
            <person name="Sun H."/>
            <person name="Yadav J.S."/>
            <person name="Pangilinan J."/>
            <person name="Larsson K.H."/>
            <person name="Matsuura K."/>
            <person name="Barry K."/>
            <person name="Labutti K."/>
            <person name="Kuo R."/>
            <person name="Ohm R.A."/>
            <person name="Bhattacharya S.S."/>
            <person name="Shirouzu T."/>
            <person name="Yoshinaga Y."/>
            <person name="Martin F.M."/>
            <person name="Grigoriev I.V."/>
            <person name="Hibbett D.S."/>
        </authorList>
    </citation>
    <scope>NUCLEOTIDE SEQUENCE [LARGE SCALE GENOMIC DNA]</scope>
    <source>
        <strain evidence="2 3">TUFC12733</strain>
    </source>
</reference>